<evidence type="ECO:0000256" key="1">
    <source>
        <dbReference type="SAM" id="Phobius"/>
    </source>
</evidence>
<feature type="transmembrane region" description="Helical" evidence="1">
    <location>
        <begin position="103"/>
        <end position="120"/>
    </location>
</feature>
<protein>
    <submittedName>
        <fullName evidence="2">Uncharacterized protein</fullName>
    </submittedName>
</protein>
<gene>
    <name evidence="2" type="ORF">EXIGLDRAFT_833740</name>
</gene>
<feature type="transmembrane region" description="Helical" evidence="1">
    <location>
        <begin position="222"/>
        <end position="244"/>
    </location>
</feature>
<keyword evidence="1" id="KW-0472">Membrane</keyword>
<feature type="transmembrane region" description="Helical" evidence="1">
    <location>
        <begin position="132"/>
        <end position="160"/>
    </location>
</feature>
<feature type="transmembrane region" description="Helical" evidence="1">
    <location>
        <begin position="180"/>
        <end position="201"/>
    </location>
</feature>
<dbReference type="Proteomes" id="UP000077266">
    <property type="component" value="Unassembled WGS sequence"/>
</dbReference>
<accession>A0A165KF90</accession>
<dbReference type="InParanoid" id="A0A165KF90"/>
<keyword evidence="1" id="KW-1133">Transmembrane helix</keyword>
<reference evidence="2 3" key="1">
    <citation type="journal article" date="2016" name="Mol. Biol. Evol.">
        <title>Comparative Genomics of Early-Diverging Mushroom-Forming Fungi Provides Insights into the Origins of Lignocellulose Decay Capabilities.</title>
        <authorList>
            <person name="Nagy L.G."/>
            <person name="Riley R."/>
            <person name="Tritt A."/>
            <person name="Adam C."/>
            <person name="Daum C."/>
            <person name="Floudas D."/>
            <person name="Sun H."/>
            <person name="Yadav J.S."/>
            <person name="Pangilinan J."/>
            <person name="Larsson K.H."/>
            <person name="Matsuura K."/>
            <person name="Barry K."/>
            <person name="Labutti K."/>
            <person name="Kuo R."/>
            <person name="Ohm R.A."/>
            <person name="Bhattacharya S.S."/>
            <person name="Shirouzu T."/>
            <person name="Yoshinaga Y."/>
            <person name="Martin F.M."/>
            <person name="Grigoriev I.V."/>
            <person name="Hibbett D.S."/>
        </authorList>
    </citation>
    <scope>NUCLEOTIDE SEQUENCE [LARGE SCALE GENOMIC DNA]</scope>
    <source>
        <strain evidence="2 3">HHB12029</strain>
    </source>
</reference>
<proteinExistence type="predicted"/>
<dbReference type="AlphaFoldDB" id="A0A165KF90"/>
<keyword evidence="3" id="KW-1185">Reference proteome</keyword>
<dbReference type="EMBL" id="KV425945">
    <property type="protein sequence ID" value="KZV96246.1"/>
    <property type="molecule type" value="Genomic_DNA"/>
</dbReference>
<name>A0A165KF90_EXIGL</name>
<dbReference type="OrthoDB" id="2796825at2759"/>
<organism evidence="2 3">
    <name type="scientific">Exidia glandulosa HHB12029</name>
    <dbReference type="NCBI Taxonomy" id="1314781"/>
    <lineage>
        <taxon>Eukaryota</taxon>
        <taxon>Fungi</taxon>
        <taxon>Dikarya</taxon>
        <taxon>Basidiomycota</taxon>
        <taxon>Agaricomycotina</taxon>
        <taxon>Agaricomycetes</taxon>
        <taxon>Auriculariales</taxon>
        <taxon>Exidiaceae</taxon>
        <taxon>Exidia</taxon>
    </lineage>
</organism>
<sequence length="266" mass="29213">MSLTDSSSWAPHESDAVLWLQKSWIIGDLIGAVAYGVHATLYFTTIALLRERRRTTPRFNIWIVFSTTLFVLSSIGNACQFKILQLGFVDFRDYPGPPAGWESGNVFSIVAISVYVVSLWPQDALLMYRFRVIVAGSWVWTVIPAILFLANVGVGCTIIAMVTLPQLVLWATTSANLLTAYFSISVAFNVLLTVSIVTKLVRTRRSLVKVTSTLAPYLSVSAMLIESAVIYSVFGLMLVVAAGIKSAALQNFVLPTLSQVQLKEDP</sequence>
<feature type="transmembrane region" description="Helical" evidence="1">
    <location>
        <begin position="24"/>
        <end position="49"/>
    </location>
</feature>
<feature type="transmembrane region" description="Helical" evidence="1">
    <location>
        <begin position="61"/>
        <end position="83"/>
    </location>
</feature>
<evidence type="ECO:0000313" key="3">
    <source>
        <dbReference type="Proteomes" id="UP000077266"/>
    </source>
</evidence>
<keyword evidence="1" id="KW-0812">Transmembrane</keyword>
<evidence type="ECO:0000313" key="2">
    <source>
        <dbReference type="EMBL" id="KZV96246.1"/>
    </source>
</evidence>